<accession>A0A6M7TDP0</accession>
<protein>
    <submittedName>
        <fullName evidence="1">Uncharacterized protein</fullName>
    </submittedName>
</protein>
<evidence type="ECO:0000313" key="2">
    <source>
        <dbReference type="Proteomes" id="UP000275530"/>
    </source>
</evidence>
<comment type="caution">
    <text evidence="1">The sequence shown here is derived from an EMBL/GenBank/DDBJ whole genome shotgun (WGS) entry which is preliminary data.</text>
</comment>
<dbReference type="EMBL" id="QZXA01000020">
    <property type="protein sequence ID" value="RJT28523.1"/>
    <property type="molecule type" value="Genomic_DNA"/>
</dbReference>
<gene>
    <name evidence="1" type="ORF">D3242_31665</name>
</gene>
<name>A0A6M7TDP0_9HYPH</name>
<reference evidence="1 2" key="1">
    <citation type="submission" date="2018-09" db="EMBL/GenBank/DDBJ databases">
        <title>Mesorhizobium carmichaelinearum sp. nov. isolated from Carmichaelinea spp. root nodules in New Zealand.</title>
        <authorList>
            <person name="De Meyer S.E."/>
        </authorList>
    </citation>
    <scope>NUCLEOTIDE SEQUENCE [LARGE SCALE GENOMIC DNA]</scope>
    <source>
        <strain evidence="1 2">LMG 28313</strain>
    </source>
</reference>
<dbReference type="Proteomes" id="UP000275530">
    <property type="component" value="Unassembled WGS sequence"/>
</dbReference>
<sequence>MAGRSYEAAIGTDGKSAVQTFSERMIGKSIRSVERSEPGFGISVLFSDGTGLTVYTEVSLHMRDNAGGSYIERVTSTDERITLHLGGDDFVAISIDRQKHDAVELFVYQDTDGTFIVEN</sequence>
<organism evidence="1 2">
    <name type="scientific">Mesorhizobium jarvisii</name>
    <dbReference type="NCBI Taxonomy" id="1777867"/>
    <lineage>
        <taxon>Bacteria</taxon>
        <taxon>Pseudomonadati</taxon>
        <taxon>Pseudomonadota</taxon>
        <taxon>Alphaproteobacteria</taxon>
        <taxon>Hyphomicrobiales</taxon>
        <taxon>Phyllobacteriaceae</taxon>
        <taxon>Mesorhizobium</taxon>
    </lineage>
</organism>
<keyword evidence="2" id="KW-1185">Reference proteome</keyword>
<evidence type="ECO:0000313" key="1">
    <source>
        <dbReference type="EMBL" id="RJT28523.1"/>
    </source>
</evidence>
<proteinExistence type="predicted"/>
<dbReference type="AlphaFoldDB" id="A0A6M7TDP0"/>